<feature type="domain" description="Carboxymuconolactone decarboxylase-like" evidence="1">
    <location>
        <begin position="37"/>
        <end position="115"/>
    </location>
</feature>
<name>A0A7W4W2J1_9GAMM</name>
<proteinExistence type="predicted"/>
<dbReference type="InterPro" id="IPR003779">
    <property type="entry name" value="CMD-like"/>
</dbReference>
<dbReference type="PANTHER" id="PTHR33570:SF2">
    <property type="entry name" value="CARBOXYMUCONOLACTONE DECARBOXYLASE-LIKE DOMAIN-CONTAINING PROTEIN"/>
    <property type="match status" value="1"/>
</dbReference>
<protein>
    <submittedName>
        <fullName evidence="2">4-carboxymuconolactone decarboxylase</fullName>
        <ecNumber evidence="2">4.1.1.44</ecNumber>
    </submittedName>
</protein>
<dbReference type="EMBL" id="JACHWY010000001">
    <property type="protein sequence ID" value="MBB3046125.1"/>
    <property type="molecule type" value="Genomic_DNA"/>
</dbReference>
<dbReference type="InterPro" id="IPR052512">
    <property type="entry name" value="4CMD/NDH-1_regulator"/>
</dbReference>
<organism evidence="2 3">
    <name type="scientific">Litorivivens lipolytica</name>
    <dbReference type="NCBI Taxonomy" id="1524264"/>
    <lineage>
        <taxon>Bacteria</taxon>
        <taxon>Pseudomonadati</taxon>
        <taxon>Pseudomonadota</taxon>
        <taxon>Gammaproteobacteria</taxon>
        <taxon>Litorivivens</taxon>
    </lineage>
</organism>
<sequence length="136" mass="15035">MSDKKKEITFDYDKGAAQMNDIYCGIVPPGPKGAGRFTDLMIPYLFGELWNEEILSIRDRRLFTMGIIAAMGEYDVFTIQAMAALKREELTAEQLSELATHAAPYAGYPRSGGLLNAVSNAINAINAINNEKKNEK</sequence>
<evidence type="ECO:0000313" key="2">
    <source>
        <dbReference type="EMBL" id="MBB3046125.1"/>
    </source>
</evidence>
<dbReference type="PANTHER" id="PTHR33570">
    <property type="entry name" value="4-CARBOXYMUCONOLACTONE DECARBOXYLASE FAMILY PROTEIN"/>
    <property type="match status" value="1"/>
</dbReference>
<dbReference type="Proteomes" id="UP000537130">
    <property type="component" value="Unassembled WGS sequence"/>
</dbReference>
<dbReference type="GO" id="GO:0051920">
    <property type="term" value="F:peroxiredoxin activity"/>
    <property type="evidence" value="ECO:0007669"/>
    <property type="project" value="InterPro"/>
</dbReference>
<dbReference type="SUPFAM" id="SSF69118">
    <property type="entry name" value="AhpD-like"/>
    <property type="match status" value="1"/>
</dbReference>
<comment type="caution">
    <text evidence="2">The sequence shown here is derived from an EMBL/GenBank/DDBJ whole genome shotgun (WGS) entry which is preliminary data.</text>
</comment>
<evidence type="ECO:0000259" key="1">
    <source>
        <dbReference type="Pfam" id="PF02627"/>
    </source>
</evidence>
<dbReference type="Pfam" id="PF02627">
    <property type="entry name" value="CMD"/>
    <property type="match status" value="1"/>
</dbReference>
<evidence type="ECO:0000313" key="3">
    <source>
        <dbReference type="Proteomes" id="UP000537130"/>
    </source>
</evidence>
<dbReference type="GO" id="GO:0047575">
    <property type="term" value="F:4-carboxymuconolactone decarboxylase activity"/>
    <property type="evidence" value="ECO:0007669"/>
    <property type="project" value="UniProtKB-EC"/>
</dbReference>
<dbReference type="Gene3D" id="1.20.1290.10">
    <property type="entry name" value="AhpD-like"/>
    <property type="match status" value="1"/>
</dbReference>
<dbReference type="AlphaFoldDB" id="A0A7W4W2J1"/>
<dbReference type="EC" id="4.1.1.44" evidence="2"/>
<reference evidence="2 3" key="1">
    <citation type="submission" date="2020-08" db="EMBL/GenBank/DDBJ databases">
        <title>Genomic Encyclopedia of Type Strains, Phase III (KMG-III): the genomes of soil and plant-associated and newly described type strains.</title>
        <authorList>
            <person name="Whitman W."/>
        </authorList>
    </citation>
    <scope>NUCLEOTIDE SEQUENCE [LARGE SCALE GENOMIC DNA]</scope>
    <source>
        <strain evidence="2 3">CECT 8654</strain>
    </source>
</reference>
<keyword evidence="2" id="KW-0456">Lyase</keyword>
<gene>
    <name evidence="2" type="ORF">FHR99_000361</name>
</gene>
<dbReference type="InterPro" id="IPR029032">
    <property type="entry name" value="AhpD-like"/>
</dbReference>
<accession>A0A7W4W2J1</accession>
<keyword evidence="3" id="KW-1185">Reference proteome</keyword>
<dbReference type="RefSeq" id="WP_183408829.1">
    <property type="nucleotide sequence ID" value="NZ_JACHWY010000001.1"/>
</dbReference>